<dbReference type="SUPFAM" id="SSF88659">
    <property type="entry name" value="Sigma3 and sigma4 domains of RNA polymerase sigma factors"/>
    <property type="match status" value="1"/>
</dbReference>
<dbReference type="Gene3D" id="1.10.10.10">
    <property type="entry name" value="Winged helix-like DNA-binding domain superfamily/Winged helix DNA-binding domain"/>
    <property type="match status" value="1"/>
</dbReference>
<dbReference type="InterPro" id="IPR039425">
    <property type="entry name" value="RNA_pol_sigma-70-like"/>
</dbReference>
<keyword evidence="4" id="KW-0804">Transcription</keyword>
<evidence type="ECO:0000256" key="1">
    <source>
        <dbReference type="ARBA" id="ARBA00010641"/>
    </source>
</evidence>
<keyword evidence="3" id="KW-0731">Sigma factor</keyword>
<dbReference type="Gene3D" id="1.10.1740.10">
    <property type="match status" value="1"/>
</dbReference>
<dbReference type="SUPFAM" id="SSF88946">
    <property type="entry name" value="Sigma2 domain of RNA polymerase sigma factors"/>
    <property type="match status" value="1"/>
</dbReference>
<accession>A0A4P8EL75</accession>
<dbReference type="Pfam" id="PF08281">
    <property type="entry name" value="Sigma70_r4_2"/>
    <property type="match status" value="1"/>
</dbReference>
<evidence type="ECO:0000256" key="3">
    <source>
        <dbReference type="ARBA" id="ARBA00023082"/>
    </source>
</evidence>
<dbReference type="GO" id="GO:0003677">
    <property type="term" value="F:DNA binding"/>
    <property type="evidence" value="ECO:0007669"/>
    <property type="project" value="InterPro"/>
</dbReference>
<evidence type="ECO:0000259" key="5">
    <source>
        <dbReference type="Pfam" id="PF04542"/>
    </source>
</evidence>
<dbReference type="Pfam" id="PF04542">
    <property type="entry name" value="Sigma70_r2"/>
    <property type="match status" value="1"/>
</dbReference>
<feature type="domain" description="RNA polymerase sigma factor 70 region 4 type 2" evidence="6">
    <location>
        <begin position="115"/>
        <end position="161"/>
    </location>
</feature>
<feature type="domain" description="RNA polymerase sigma-70 region 2" evidence="5">
    <location>
        <begin position="6"/>
        <end position="65"/>
    </location>
</feature>
<dbReference type="EMBL" id="CP039965">
    <property type="protein sequence ID" value="QCO57816.1"/>
    <property type="molecule type" value="Genomic_DNA"/>
</dbReference>
<dbReference type="Proteomes" id="UP000298631">
    <property type="component" value="Plasmid unnamed1"/>
</dbReference>
<dbReference type="GO" id="GO:0006352">
    <property type="term" value="P:DNA-templated transcription initiation"/>
    <property type="evidence" value="ECO:0007669"/>
    <property type="project" value="InterPro"/>
</dbReference>
<proteinExistence type="inferred from homology"/>
<dbReference type="PANTHER" id="PTHR43133:SF53">
    <property type="entry name" value="ECF RNA POLYMERASE SIGMA-E FACTOR"/>
    <property type="match status" value="1"/>
</dbReference>
<gene>
    <name evidence="7" type="ORF">EOK75_19310</name>
</gene>
<dbReference type="InterPro" id="IPR007627">
    <property type="entry name" value="RNA_pol_sigma70_r2"/>
</dbReference>
<keyword evidence="8" id="KW-1185">Reference proteome</keyword>
<sequence>MHNASLIRVGAGIVQNRATAEEVVQDTWIAVLKNIAKFEARSSLAGWIFTILINKAKTRAQRDGRSVSFDGGGEDDNLAAAFDGRGRWKDMPELWEELTPERILAGRNVLNHVNAAIDALPTGQRAVLILRGQQELEPAEVCAILDITEGNMRVQLHRARLSIRRTLDGLM</sequence>
<evidence type="ECO:0000256" key="2">
    <source>
        <dbReference type="ARBA" id="ARBA00023015"/>
    </source>
</evidence>
<dbReference type="InterPro" id="IPR013249">
    <property type="entry name" value="RNA_pol_sigma70_r4_t2"/>
</dbReference>
<comment type="similarity">
    <text evidence="1">Belongs to the sigma-70 factor family. ECF subfamily.</text>
</comment>
<keyword evidence="2" id="KW-0805">Transcription regulation</keyword>
<protein>
    <submittedName>
        <fullName evidence="7">Sigma-70 family RNA polymerase sigma factor</fullName>
    </submittedName>
</protein>
<organism evidence="7 8">
    <name type="scientific">Pseudorhodobacter turbinis</name>
    <dbReference type="NCBI Taxonomy" id="2500533"/>
    <lineage>
        <taxon>Bacteria</taxon>
        <taxon>Pseudomonadati</taxon>
        <taxon>Pseudomonadota</taxon>
        <taxon>Alphaproteobacteria</taxon>
        <taxon>Rhodobacterales</taxon>
        <taxon>Paracoccaceae</taxon>
        <taxon>Pseudorhodobacter</taxon>
    </lineage>
</organism>
<evidence type="ECO:0000313" key="8">
    <source>
        <dbReference type="Proteomes" id="UP000298631"/>
    </source>
</evidence>
<name>A0A4P8EL75_9RHOB</name>
<dbReference type="InterPro" id="IPR014284">
    <property type="entry name" value="RNA_pol_sigma-70_dom"/>
</dbReference>
<dbReference type="KEGG" id="pseb:EOK75_19310"/>
<evidence type="ECO:0000256" key="4">
    <source>
        <dbReference type="ARBA" id="ARBA00023163"/>
    </source>
</evidence>
<dbReference type="OrthoDB" id="9803470at2"/>
<dbReference type="NCBIfam" id="TIGR02937">
    <property type="entry name" value="sigma70-ECF"/>
    <property type="match status" value="1"/>
</dbReference>
<dbReference type="InterPro" id="IPR013325">
    <property type="entry name" value="RNA_pol_sigma_r2"/>
</dbReference>
<dbReference type="AlphaFoldDB" id="A0A4P8EL75"/>
<dbReference type="GO" id="GO:0016987">
    <property type="term" value="F:sigma factor activity"/>
    <property type="evidence" value="ECO:0007669"/>
    <property type="project" value="UniProtKB-KW"/>
</dbReference>
<keyword evidence="7" id="KW-0614">Plasmid</keyword>
<dbReference type="PANTHER" id="PTHR43133">
    <property type="entry name" value="RNA POLYMERASE ECF-TYPE SIGMA FACTO"/>
    <property type="match status" value="1"/>
</dbReference>
<dbReference type="InterPro" id="IPR013324">
    <property type="entry name" value="RNA_pol_sigma_r3/r4-like"/>
</dbReference>
<evidence type="ECO:0000313" key="7">
    <source>
        <dbReference type="EMBL" id="QCO57816.1"/>
    </source>
</evidence>
<dbReference type="CDD" id="cd06171">
    <property type="entry name" value="Sigma70_r4"/>
    <property type="match status" value="1"/>
</dbReference>
<geneLocation type="plasmid" evidence="7 8">
    <name>unnamed1</name>
</geneLocation>
<reference evidence="7 8" key="1">
    <citation type="submission" date="2019-05" db="EMBL/GenBank/DDBJ databases">
        <title>Pseudorhodobacter turbinis sp. nov., isolated from the gut of the Korean turban shell.</title>
        <authorList>
            <person name="Jeong Y.-S."/>
            <person name="Kang W.-R."/>
            <person name="Bae J.-W."/>
        </authorList>
    </citation>
    <scope>NUCLEOTIDE SEQUENCE [LARGE SCALE GENOMIC DNA]</scope>
    <source>
        <strain evidence="7 8">S12M18</strain>
        <plasmid evidence="7 8">unnamed1</plasmid>
    </source>
</reference>
<dbReference type="InterPro" id="IPR036388">
    <property type="entry name" value="WH-like_DNA-bd_sf"/>
</dbReference>
<evidence type="ECO:0000259" key="6">
    <source>
        <dbReference type="Pfam" id="PF08281"/>
    </source>
</evidence>